<evidence type="ECO:0000259" key="11">
    <source>
        <dbReference type="Pfam" id="PF05193"/>
    </source>
</evidence>
<dbReference type="RefSeq" id="WP_173211885.1">
    <property type="nucleotide sequence ID" value="NZ_CP053921.1"/>
</dbReference>
<evidence type="ECO:0000256" key="1">
    <source>
        <dbReference type="ARBA" id="ARBA00001947"/>
    </source>
</evidence>
<dbReference type="KEGG" id="emv:HQR01_00665"/>
<evidence type="ECO:0000313" key="13">
    <source>
        <dbReference type="Proteomes" id="UP000504693"/>
    </source>
</evidence>
<dbReference type="GO" id="GO:0004222">
    <property type="term" value="F:metalloendopeptidase activity"/>
    <property type="evidence" value="ECO:0007669"/>
    <property type="project" value="InterPro"/>
</dbReference>
<dbReference type="PROSITE" id="PS00143">
    <property type="entry name" value="INSULINASE"/>
    <property type="match status" value="1"/>
</dbReference>
<dbReference type="Proteomes" id="UP000504693">
    <property type="component" value="Chromosome"/>
</dbReference>
<dbReference type="AlphaFoldDB" id="A0A7D3XGZ7"/>
<evidence type="ECO:0000256" key="6">
    <source>
        <dbReference type="ARBA" id="ARBA00022833"/>
    </source>
</evidence>
<keyword evidence="5" id="KW-0378">Hydrolase</keyword>
<dbReference type="InterPro" id="IPR001431">
    <property type="entry name" value="Pept_M16_Zn_BS"/>
</dbReference>
<dbReference type="PANTHER" id="PTHR43690:SF17">
    <property type="entry name" value="PROTEIN YHJJ"/>
    <property type="match status" value="1"/>
</dbReference>
<dbReference type="GO" id="GO:0006508">
    <property type="term" value="P:proteolysis"/>
    <property type="evidence" value="ECO:0007669"/>
    <property type="project" value="UniProtKB-KW"/>
</dbReference>
<proteinExistence type="inferred from homology"/>
<keyword evidence="6" id="KW-0862">Zinc</keyword>
<feature type="signal peptide" evidence="9">
    <location>
        <begin position="1"/>
        <end position="21"/>
    </location>
</feature>
<evidence type="ECO:0000256" key="2">
    <source>
        <dbReference type="ARBA" id="ARBA00007261"/>
    </source>
</evidence>
<keyword evidence="3" id="KW-0645">Protease</keyword>
<evidence type="ECO:0000256" key="4">
    <source>
        <dbReference type="ARBA" id="ARBA00022723"/>
    </source>
</evidence>
<comment type="similarity">
    <text evidence="2 8">Belongs to the peptidase M16 family.</text>
</comment>
<dbReference type="Pfam" id="PF05193">
    <property type="entry name" value="Peptidase_M16_C"/>
    <property type="match status" value="2"/>
</dbReference>
<dbReference type="InterPro" id="IPR007863">
    <property type="entry name" value="Peptidase_M16_C"/>
</dbReference>
<organism evidence="12 13">
    <name type="scientific">Erythrobacter mangrovi</name>
    <dbReference type="NCBI Taxonomy" id="2739433"/>
    <lineage>
        <taxon>Bacteria</taxon>
        <taxon>Pseudomonadati</taxon>
        <taxon>Pseudomonadota</taxon>
        <taxon>Alphaproteobacteria</taxon>
        <taxon>Sphingomonadales</taxon>
        <taxon>Erythrobacteraceae</taxon>
        <taxon>Erythrobacter/Porphyrobacter group</taxon>
        <taxon>Erythrobacter</taxon>
    </lineage>
</organism>
<feature type="domain" description="Peptidase M16 C-terminal" evidence="11">
    <location>
        <begin position="220"/>
        <end position="395"/>
    </location>
</feature>
<dbReference type="InterPro" id="IPR011765">
    <property type="entry name" value="Pept_M16_N"/>
</dbReference>
<feature type="chain" id="PRO_5028875064" evidence="9">
    <location>
        <begin position="22"/>
        <end position="942"/>
    </location>
</feature>
<sequence>MKIRRAFAFALLLSTSTIAQAEAQGWNAADWDLADSDIQPADGWVFGKLDNGMRYILRRGERPEGTALVRMLVHAGSLDERDDERGFAHYVEHMAFNGSTNVPEGEMVKLLERLGLAFGADTNASTSFDYTQYKLDLPRTDDELLDTALMLMRETASELTFASEAVDRERGVVLSERRVRNTYALQNVIDSLAFSYPEGRIATRLPIGTQETLEAADAAGLKAFWQREYVPASTVLVVVGDFDPAKVEGKIRARFGDWRPATSPEQPAAGPVDPNYAGVTDIHLDPALDESVTLSRHAPFVETPDTKAERARSLLRSIGERIVDRRLQRLARQEDPPFRGADLGLGDTLDIARSTQLAVVTEDGGWKRGLDAAIAEYRRAIQDGFTEAEVAEQVANFRNSFETAAAQEATRGNDGWAASALRTARGDMVPNGAAEQLALFEGFESKITPQLVLAALKADWPLIDNPLIRFTGKTAPEGGEAELRAAVVAAYAMPVDTAASNAVTEWAYTDFGTPGTVVADTTTAKLGIRTLRFANGVMLNLKPTELERDRIRVDLSVDGGRLLDTRENPLGTDLASLLPMGGFGKHSLDELQTILAGRTIGGQFRERDDSFGLEASTTPRDLELQLQLIAAMLSDPGYRPEGLGSWRQGLPAFFARLGKTPSSAASEAANAILSDNDPRFARQPIEAYQALNFDVLKDTIGDRLAHGAVEIGIVGDFEEQAVIDLVARTLGALPPREPTFRSYDQGERTRNFTAERRVHVITHGGEEDQALLRFIWPTTDDSDWELNSQLSLLASVARVMLTDTLREELGKTYGPEVGGSQSNVWKGYGTFVMGGQIDVNDLEASRDAVLATVARLRDKPIDADLLQRARQPIIETLDNRLKSNGGWMDYVDRAQSQADDIERFVTAKDRYLEITPEQLQAVARTYLDPAQAVEFRVVPEAP</sequence>
<keyword evidence="4" id="KW-0479">Metal-binding</keyword>
<evidence type="ECO:0000313" key="12">
    <source>
        <dbReference type="EMBL" id="QKG69999.1"/>
    </source>
</evidence>
<feature type="domain" description="Peptidase M16 N-terminal" evidence="10">
    <location>
        <begin position="63"/>
        <end position="188"/>
    </location>
</feature>
<keyword evidence="7" id="KW-0482">Metalloprotease</keyword>
<evidence type="ECO:0000259" key="10">
    <source>
        <dbReference type="Pfam" id="PF00675"/>
    </source>
</evidence>
<reference evidence="12 13" key="1">
    <citation type="submission" date="2020-05" db="EMBL/GenBank/DDBJ databases">
        <title>Erythrobacter mangrovi sp. nov., isolated from rhizosphere soil of mangrove plant (Kandelia candel).</title>
        <authorList>
            <person name="Ye Y.H."/>
        </authorList>
    </citation>
    <scope>NUCLEOTIDE SEQUENCE [LARGE SCALE GENOMIC DNA]</scope>
    <source>
        <strain evidence="12 13">EB310</strain>
    </source>
</reference>
<evidence type="ECO:0000256" key="5">
    <source>
        <dbReference type="ARBA" id="ARBA00022801"/>
    </source>
</evidence>
<dbReference type="InterPro" id="IPR050626">
    <property type="entry name" value="Peptidase_M16"/>
</dbReference>
<evidence type="ECO:0000256" key="9">
    <source>
        <dbReference type="SAM" id="SignalP"/>
    </source>
</evidence>
<dbReference type="Pfam" id="PF00675">
    <property type="entry name" value="Peptidase_M16"/>
    <property type="match status" value="1"/>
</dbReference>
<dbReference type="PANTHER" id="PTHR43690">
    <property type="entry name" value="NARDILYSIN"/>
    <property type="match status" value="1"/>
</dbReference>
<evidence type="ECO:0000256" key="7">
    <source>
        <dbReference type="ARBA" id="ARBA00023049"/>
    </source>
</evidence>
<dbReference type="InterPro" id="IPR011249">
    <property type="entry name" value="Metalloenz_LuxS/M16"/>
</dbReference>
<gene>
    <name evidence="12" type="ORF">HQR01_00665</name>
</gene>
<comment type="cofactor">
    <cofactor evidence="1">
        <name>Zn(2+)</name>
        <dbReference type="ChEBI" id="CHEBI:29105"/>
    </cofactor>
</comment>
<name>A0A7D3XGZ7_9SPHN</name>
<dbReference type="Gene3D" id="3.30.830.10">
    <property type="entry name" value="Metalloenzyme, LuxS/M16 peptidase-like"/>
    <property type="match status" value="4"/>
</dbReference>
<dbReference type="SUPFAM" id="SSF63411">
    <property type="entry name" value="LuxS/MPP-like metallohydrolase"/>
    <property type="match status" value="3"/>
</dbReference>
<keyword evidence="13" id="KW-1185">Reference proteome</keyword>
<evidence type="ECO:0000256" key="8">
    <source>
        <dbReference type="RuleBase" id="RU004447"/>
    </source>
</evidence>
<dbReference type="GO" id="GO:0046872">
    <property type="term" value="F:metal ion binding"/>
    <property type="evidence" value="ECO:0007669"/>
    <property type="project" value="UniProtKB-KW"/>
</dbReference>
<feature type="domain" description="Peptidase M16 C-terminal" evidence="11">
    <location>
        <begin position="692"/>
        <end position="871"/>
    </location>
</feature>
<dbReference type="EMBL" id="CP053921">
    <property type="protein sequence ID" value="QKG69999.1"/>
    <property type="molecule type" value="Genomic_DNA"/>
</dbReference>
<evidence type="ECO:0000256" key="3">
    <source>
        <dbReference type="ARBA" id="ARBA00022670"/>
    </source>
</evidence>
<keyword evidence="9" id="KW-0732">Signal</keyword>
<accession>A0A7D3XGZ7</accession>
<protein>
    <submittedName>
        <fullName evidence="12">Insulinase family protein</fullName>
    </submittedName>
</protein>